<evidence type="ECO:0000256" key="3">
    <source>
        <dbReference type="ARBA" id="ARBA00022840"/>
    </source>
</evidence>
<proteinExistence type="predicted"/>
<dbReference type="SUPFAM" id="SSF52402">
    <property type="entry name" value="Adenine nucleotide alpha hydrolases-like"/>
    <property type="match status" value="1"/>
</dbReference>
<dbReference type="Pfam" id="PF00733">
    <property type="entry name" value="Asn_synthase"/>
    <property type="match status" value="1"/>
</dbReference>
<keyword evidence="7" id="KW-1185">Reference proteome</keyword>
<keyword evidence="2" id="KW-0547">Nucleotide-binding</keyword>
<dbReference type="OMA" id="HHEYLFT"/>
<dbReference type="EMBL" id="GG663736">
    <property type="protein sequence ID" value="EEH59851.1"/>
    <property type="molecule type" value="Genomic_DNA"/>
</dbReference>
<evidence type="ECO:0000313" key="6">
    <source>
        <dbReference type="EMBL" id="EEH59851.1"/>
    </source>
</evidence>
<organism evidence="7">
    <name type="scientific">Micromonas pusilla (strain CCMP1545)</name>
    <name type="common">Picoplanktonic green alga</name>
    <dbReference type="NCBI Taxonomy" id="564608"/>
    <lineage>
        <taxon>Eukaryota</taxon>
        <taxon>Viridiplantae</taxon>
        <taxon>Chlorophyta</taxon>
        <taxon>Mamiellophyceae</taxon>
        <taxon>Mamiellales</taxon>
        <taxon>Mamiellaceae</taxon>
        <taxon>Micromonas</taxon>
    </lineage>
</organism>
<dbReference type="GeneID" id="9681548"/>
<dbReference type="KEGG" id="mpp:MICPUCDRAFT_25035"/>
<feature type="domain" description="Glutamine amidotransferase type-2" evidence="5">
    <location>
        <begin position="79"/>
        <end position="263"/>
    </location>
</feature>
<dbReference type="SUPFAM" id="SSF56235">
    <property type="entry name" value="N-terminal nucleophile aminohydrolases (Ntn hydrolases)"/>
    <property type="match status" value="1"/>
</dbReference>
<reference evidence="6 7" key="1">
    <citation type="journal article" date="2009" name="Science">
        <title>Green evolution and dynamic adaptations revealed by genomes of the marine picoeukaryotes Micromonas.</title>
        <authorList>
            <person name="Worden A.Z."/>
            <person name="Lee J.H."/>
            <person name="Mock T."/>
            <person name="Rouze P."/>
            <person name="Simmons M.P."/>
            <person name="Aerts A.L."/>
            <person name="Allen A.E."/>
            <person name="Cuvelier M.L."/>
            <person name="Derelle E."/>
            <person name="Everett M.V."/>
            <person name="Foulon E."/>
            <person name="Grimwood J."/>
            <person name="Gundlach H."/>
            <person name="Henrissat B."/>
            <person name="Napoli C."/>
            <person name="McDonald S.M."/>
            <person name="Parker M.S."/>
            <person name="Rombauts S."/>
            <person name="Salamov A."/>
            <person name="Von Dassow P."/>
            <person name="Badger J.H."/>
            <person name="Coutinho P.M."/>
            <person name="Demir E."/>
            <person name="Dubchak I."/>
            <person name="Gentemann C."/>
            <person name="Eikrem W."/>
            <person name="Gready J.E."/>
            <person name="John U."/>
            <person name="Lanier W."/>
            <person name="Lindquist E.A."/>
            <person name="Lucas S."/>
            <person name="Mayer K.F."/>
            <person name="Moreau H."/>
            <person name="Not F."/>
            <person name="Otillar R."/>
            <person name="Panaud O."/>
            <person name="Pangilinan J."/>
            <person name="Paulsen I."/>
            <person name="Piegu B."/>
            <person name="Poliakov A."/>
            <person name="Robbens S."/>
            <person name="Schmutz J."/>
            <person name="Toulza E."/>
            <person name="Wyss T."/>
            <person name="Zelensky A."/>
            <person name="Zhou K."/>
            <person name="Armbrust E.V."/>
            <person name="Bhattacharya D."/>
            <person name="Goodenough U.W."/>
            <person name="Van de Peer Y."/>
            <person name="Grigoriev I.V."/>
        </authorList>
    </citation>
    <scope>NUCLEOTIDE SEQUENCE [LARGE SCALE GENOMIC DNA]</scope>
    <source>
        <strain evidence="6 7">CCMP1545</strain>
    </source>
</reference>
<dbReference type="eggNOG" id="KOG0571">
    <property type="taxonomic scope" value="Eukaryota"/>
</dbReference>
<dbReference type="PROSITE" id="PS51278">
    <property type="entry name" value="GATASE_TYPE_2"/>
    <property type="match status" value="1"/>
</dbReference>
<keyword evidence="3" id="KW-0067">ATP-binding</keyword>
<dbReference type="Gene3D" id="3.40.50.620">
    <property type="entry name" value="HUPs"/>
    <property type="match status" value="1"/>
</dbReference>
<dbReference type="NCBIfam" id="NF006949">
    <property type="entry name" value="PRK09431.1"/>
    <property type="match status" value="1"/>
</dbReference>
<dbReference type="InterPro" id="IPR017932">
    <property type="entry name" value="GATase_2_dom"/>
</dbReference>
<dbReference type="InterPro" id="IPR050795">
    <property type="entry name" value="Asn_Synthetase"/>
</dbReference>
<evidence type="ECO:0000256" key="1">
    <source>
        <dbReference type="ARBA" id="ARBA00022598"/>
    </source>
</evidence>
<protein>
    <submittedName>
        <fullName evidence="6">B-type asparagine synthetase chloroplast</fullName>
    </submittedName>
</protein>
<dbReference type="PANTHER" id="PTHR11772:SF2">
    <property type="entry name" value="ASPARAGINE SYNTHETASE [GLUTAMINE-HYDROLYZING]"/>
    <property type="match status" value="1"/>
</dbReference>
<dbReference type="Proteomes" id="UP000001876">
    <property type="component" value="Unassembled WGS sequence"/>
</dbReference>
<sequence length="622" mass="69345">MMDMSVASPAWCPHPLHSQRPPKSRTHSLASPVPSARSESSGLRLQKSGSVGFISGLPDIMRTSEVRRKRGLRKTADMCSVLACFDPDGVLSEGREELMRGLSARMRTRGPDGSGYHGNERFGLAHERLAIMDPEGGKQPIVYKSDGYSVCANGEIYNFRELQDKYDLTAPKTGSDSEVLLQLYRYKGAEFVKELNGIFGFVCVSGDGADMIAARDHCGIKPLYIGYGEGGSTWFASELKAICDQCKSIEEFPAGHYWTPKTGFVKYYEPEWDSDEFVSDQDTSQVRAVLSQAVKDQMMADVPIGLLLSGGLDSAVISSIIKPMLAETQQKFITFTVGQEGSPDVVAARMMSEHLGTVHHEYLFTSEEACDIIPDVIYHLETYEPELIRSAIPNYFLARLASEHVKVVLTGEGSDELFAGYLYFRDAPDSAAIHMELRRIFHHLHNVNCQRADRMTMAHGLEARVPFLDPRVIDAVMKASQPVDPEYKKIEGDSKPEKYALRALFDGEIPDPVLWRTKAMQCEGVGLNWVEDLQKFCESQVSDVDYEKASSLYAINPPQSKEELFYRRIFESHYQGMDKFVHVWSGGCRAAGAAWQNEAYTRFGLKDVTQLAQGIEGIRGIS</sequence>
<dbReference type="AlphaFoldDB" id="C1ML08"/>
<name>C1ML08_MICPC</name>
<feature type="region of interest" description="Disordered" evidence="4">
    <location>
        <begin position="1"/>
        <end position="44"/>
    </location>
</feature>
<dbReference type="GO" id="GO:0005524">
    <property type="term" value="F:ATP binding"/>
    <property type="evidence" value="ECO:0007669"/>
    <property type="project" value="UniProtKB-KW"/>
</dbReference>
<dbReference type="InterPro" id="IPR001962">
    <property type="entry name" value="Asn_synthase"/>
</dbReference>
<dbReference type="CDD" id="cd01991">
    <property type="entry name" value="Asn_synthase_B_C"/>
    <property type="match status" value="1"/>
</dbReference>
<accession>C1ML08</accession>
<dbReference type="OrthoDB" id="409189at2759"/>
<dbReference type="GO" id="GO:0004066">
    <property type="term" value="F:asparagine synthase (glutamine-hydrolyzing) activity"/>
    <property type="evidence" value="ECO:0007669"/>
    <property type="project" value="InterPro"/>
</dbReference>
<dbReference type="RefSeq" id="XP_003056475.1">
    <property type="nucleotide sequence ID" value="XM_003056429.1"/>
</dbReference>
<dbReference type="CDD" id="cd00712">
    <property type="entry name" value="AsnB"/>
    <property type="match status" value="1"/>
</dbReference>
<evidence type="ECO:0000256" key="4">
    <source>
        <dbReference type="SAM" id="MobiDB-lite"/>
    </source>
</evidence>
<dbReference type="GO" id="GO:0006529">
    <property type="term" value="P:asparagine biosynthetic process"/>
    <property type="evidence" value="ECO:0007669"/>
    <property type="project" value="InterPro"/>
</dbReference>
<gene>
    <name evidence="6" type="primary">ASNB</name>
    <name evidence="6" type="ORF">MICPUCDRAFT_25035</name>
</gene>
<evidence type="ECO:0000313" key="7">
    <source>
        <dbReference type="Proteomes" id="UP000001876"/>
    </source>
</evidence>
<dbReference type="InterPro" id="IPR014729">
    <property type="entry name" value="Rossmann-like_a/b/a_fold"/>
</dbReference>
<keyword evidence="1" id="KW-0436">Ligase</keyword>
<dbReference type="PANTHER" id="PTHR11772">
    <property type="entry name" value="ASPARAGINE SYNTHETASE"/>
    <property type="match status" value="1"/>
</dbReference>
<evidence type="ECO:0000256" key="2">
    <source>
        <dbReference type="ARBA" id="ARBA00022741"/>
    </source>
</evidence>
<dbReference type="InterPro" id="IPR033738">
    <property type="entry name" value="AsnB_N"/>
</dbReference>
<dbReference type="GO" id="GO:0005829">
    <property type="term" value="C:cytosol"/>
    <property type="evidence" value="ECO:0007669"/>
    <property type="project" value="TreeGrafter"/>
</dbReference>
<evidence type="ECO:0000259" key="5">
    <source>
        <dbReference type="PROSITE" id="PS51278"/>
    </source>
</evidence>
<dbReference type="STRING" id="564608.C1ML08"/>
<dbReference type="Gene3D" id="3.60.20.10">
    <property type="entry name" value="Glutamine Phosphoribosylpyrophosphate, subunit 1, domain 1"/>
    <property type="match status" value="1"/>
</dbReference>
<dbReference type="InterPro" id="IPR029055">
    <property type="entry name" value="Ntn_hydrolases_N"/>
</dbReference>
<dbReference type="Pfam" id="PF13537">
    <property type="entry name" value="GATase_7"/>
    <property type="match status" value="1"/>
</dbReference>